<sequence>MSETASDDGAVDKLRREIGRNLLRARNGIKLVAGLSNPRVGLSPRDLILRDGRTRLYRYRSDQRAYRPAILLVYSLVTKPYILDLRPGNSFIEKLIQSGFDVYLLDWGTPDERDSHLGLEYHVDHALPEAVDAVRRTSGDDQVNLVGYCFGGDLALMYAARERRAVLRSLTVVACPVDLTELGVLTTVFNSTDDLADVLDDDGNVPADVIFAAFRAIAPTSEVTGYVNLVQQLWSDDYVEAHQAMMGWASGHVAFPGAAARQMRRILDENALVDGTLVIGGTPVDFSQITVPFLAVLGASDHIVPASAAAPVMDLVGSTDKELHTLPGGHAGLFVGRTAAQQTLPTLIEFFRTRSEATP</sequence>
<dbReference type="Proteomes" id="UP000550729">
    <property type="component" value="Unassembled WGS sequence"/>
</dbReference>
<dbReference type="Gene3D" id="3.40.50.1820">
    <property type="entry name" value="alpha/beta hydrolase"/>
    <property type="match status" value="1"/>
</dbReference>
<dbReference type="InterPro" id="IPR051321">
    <property type="entry name" value="PHA/PHB_synthase"/>
</dbReference>
<dbReference type="RefSeq" id="WP_170192509.1">
    <property type="nucleotide sequence ID" value="NZ_JABBNB010000001.1"/>
</dbReference>
<keyword evidence="2" id="KW-0378">Hydrolase</keyword>
<proteinExistence type="predicted"/>
<dbReference type="SUPFAM" id="SSF53474">
    <property type="entry name" value="alpha/beta-Hydrolases"/>
    <property type="match status" value="1"/>
</dbReference>
<gene>
    <name evidence="2" type="ORF">HH308_02335</name>
</gene>
<dbReference type="GO" id="GO:0016787">
    <property type="term" value="F:hydrolase activity"/>
    <property type="evidence" value="ECO:0007669"/>
    <property type="project" value="UniProtKB-KW"/>
</dbReference>
<dbReference type="InterPro" id="IPR000073">
    <property type="entry name" value="AB_hydrolase_1"/>
</dbReference>
<dbReference type="Pfam" id="PF00561">
    <property type="entry name" value="Abhydrolase_1"/>
    <property type="match status" value="1"/>
</dbReference>
<protein>
    <submittedName>
        <fullName evidence="2">Alpha/beta fold hydrolase</fullName>
    </submittedName>
</protein>
<dbReference type="EMBL" id="JABBNB010000001">
    <property type="protein sequence ID" value="NMO00048.1"/>
    <property type="molecule type" value="Genomic_DNA"/>
</dbReference>
<dbReference type="PANTHER" id="PTHR36837">
    <property type="entry name" value="POLY(3-HYDROXYALKANOATE) POLYMERASE SUBUNIT PHAC"/>
    <property type="match status" value="1"/>
</dbReference>
<keyword evidence="3" id="KW-1185">Reference proteome</keyword>
<feature type="domain" description="AB hydrolase-1" evidence="1">
    <location>
        <begin position="91"/>
        <end position="335"/>
    </location>
</feature>
<evidence type="ECO:0000313" key="3">
    <source>
        <dbReference type="Proteomes" id="UP000550729"/>
    </source>
</evidence>
<accession>A0A848KX59</accession>
<comment type="caution">
    <text evidence="2">The sequence shown here is derived from an EMBL/GenBank/DDBJ whole genome shotgun (WGS) entry which is preliminary data.</text>
</comment>
<organism evidence="2 3">
    <name type="scientific">Gordonia asplenii</name>
    <dbReference type="NCBI Taxonomy" id="2725283"/>
    <lineage>
        <taxon>Bacteria</taxon>
        <taxon>Bacillati</taxon>
        <taxon>Actinomycetota</taxon>
        <taxon>Actinomycetes</taxon>
        <taxon>Mycobacteriales</taxon>
        <taxon>Gordoniaceae</taxon>
        <taxon>Gordonia</taxon>
    </lineage>
</organism>
<evidence type="ECO:0000259" key="1">
    <source>
        <dbReference type="Pfam" id="PF00561"/>
    </source>
</evidence>
<dbReference type="PANTHER" id="PTHR36837:SF2">
    <property type="entry name" value="POLY(3-HYDROXYALKANOATE) POLYMERASE SUBUNIT PHAC"/>
    <property type="match status" value="1"/>
</dbReference>
<name>A0A848KX59_9ACTN</name>
<dbReference type="AlphaFoldDB" id="A0A848KX59"/>
<evidence type="ECO:0000313" key="2">
    <source>
        <dbReference type="EMBL" id="NMO00048.1"/>
    </source>
</evidence>
<reference evidence="2 3" key="1">
    <citation type="submission" date="2020-04" db="EMBL/GenBank/DDBJ databases">
        <title>Gordonia sp. nov. TBRC 11910.</title>
        <authorList>
            <person name="Suriyachadkun C."/>
        </authorList>
    </citation>
    <scope>NUCLEOTIDE SEQUENCE [LARGE SCALE GENOMIC DNA]</scope>
    <source>
        <strain evidence="2 3">TBRC 11910</strain>
    </source>
</reference>
<dbReference type="InterPro" id="IPR029058">
    <property type="entry name" value="AB_hydrolase_fold"/>
</dbReference>